<dbReference type="CDD" id="cd01038">
    <property type="entry name" value="Endonuclease_DUF559"/>
    <property type="match status" value="1"/>
</dbReference>
<protein>
    <recommendedName>
        <fullName evidence="2">DUF559 domain-containing protein</fullName>
    </recommendedName>
</protein>
<dbReference type="AlphaFoldDB" id="B9JR64"/>
<dbReference type="STRING" id="311402.Avi_3456"/>
<dbReference type="eggNOG" id="COG2852">
    <property type="taxonomic scope" value="Bacteria"/>
</dbReference>
<dbReference type="Gene3D" id="3.40.960.10">
    <property type="entry name" value="VSR Endonuclease"/>
    <property type="match status" value="1"/>
</dbReference>
<dbReference type="PANTHER" id="PTHR38590">
    <property type="entry name" value="BLL0828 PROTEIN"/>
    <property type="match status" value="1"/>
</dbReference>
<keyword evidence="4" id="KW-1185">Reference proteome</keyword>
<evidence type="ECO:0000259" key="2">
    <source>
        <dbReference type="Pfam" id="PF04480"/>
    </source>
</evidence>
<dbReference type="InterPro" id="IPR047216">
    <property type="entry name" value="Endonuclease_DUF559_bact"/>
</dbReference>
<feature type="domain" description="DUF559" evidence="2">
    <location>
        <begin position="52"/>
        <end position="155"/>
    </location>
</feature>
<feature type="region of interest" description="Disordered" evidence="1">
    <location>
        <begin position="33"/>
        <end position="57"/>
    </location>
</feature>
<dbReference type="InterPro" id="IPR007569">
    <property type="entry name" value="DUF559"/>
</dbReference>
<evidence type="ECO:0000313" key="3">
    <source>
        <dbReference type="EMBL" id="ACM37475.1"/>
    </source>
</evidence>
<dbReference type="InterPro" id="IPR011335">
    <property type="entry name" value="Restrct_endonuc-II-like"/>
</dbReference>
<dbReference type="KEGG" id="avi:Avi_3456"/>
<evidence type="ECO:0000313" key="4">
    <source>
        <dbReference type="Proteomes" id="UP000001596"/>
    </source>
</evidence>
<organism evidence="3 4">
    <name type="scientific">Allorhizobium ampelinum (strain ATCC BAA-846 / DSM 112012 / S4)</name>
    <name type="common">Agrobacterium vitis (strain S4)</name>
    <dbReference type="NCBI Taxonomy" id="311402"/>
    <lineage>
        <taxon>Bacteria</taxon>
        <taxon>Pseudomonadati</taxon>
        <taxon>Pseudomonadota</taxon>
        <taxon>Alphaproteobacteria</taxon>
        <taxon>Hyphomicrobiales</taxon>
        <taxon>Rhizobiaceae</taxon>
        <taxon>Rhizobium/Agrobacterium group</taxon>
        <taxon>Allorhizobium</taxon>
        <taxon>Allorhizobium ampelinum</taxon>
    </lineage>
</organism>
<proteinExistence type="predicted"/>
<evidence type="ECO:0000256" key="1">
    <source>
        <dbReference type="SAM" id="MobiDB-lite"/>
    </source>
</evidence>
<dbReference type="Pfam" id="PF04480">
    <property type="entry name" value="DUF559"/>
    <property type="match status" value="1"/>
</dbReference>
<dbReference type="PANTHER" id="PTHR38590:SF1">
    <property type="entry name" value="BLL0828 PROTEIN"/>
    <property type="match status" value="1"/>
</dbReference>
<name>B9JR64_ALLAM</name>
<gene>
    <name evidence="3" type="ordered locus">Avi_3456</name>
</gene>
<accession>B9JR64</accession>
<dbReference type="Proteomes" id="UP000001596">
    <property type="component" value="Chromosome 1"/>
</dbReference>
<dbReference type="EMBL" id="CP000633">
    <property type="protein sequence ID" value="ACM37475.1"/>
    <property type="molecule type" value="Genomic_DNA"/>
</dbReference>
<dbReference type="HOGENOM" id="CLU_1554027_0_0_5"/>
<reference evidence="3 4" key="1">
    <citation type="journal article" date="2009" name="J. Bacteriol.">
        <title>Genome sequences of three Agrobacterium biovars help elucidate the evolution of multichromosome genomes in bacteria.</title>
        <authorList>
            <person name="Slater S.C."/>
            <person name="Goldman B.S."/>
            <person name="Goodner B."/>
            <person name="Setubal J.C."/>
            <person name="Farrand S.K."/>
            <person name="Nester E.W."/>
            <person name="Burr T.J."/>
            <person name="Banta L."/>
            <person name="Dickerman A.W."/>
            <person name="Paulsen I."/>
            <person name="Otten L."/>
            <person name="Suen G."/>
            <person name="Welch R."/>
            <person name="Almeida N.F."/>
            <person name="Arnold F."/>
            <person name="Burton O.T."/>
            <person name="Du Z."/>
            <person name="Ewing A."/>
            <person name="Godsy E."/>
            <person name="Heisel S."/>
            <person name="Houmiel K.L."/>
            <person name="Jhaveri J."/>
            <person name="Lu J."/>
            <person name="Miller N.M."/>
            <person name="Norton S."/>
            <person name="Chen Q."/>
            <person name="Phoolcharoen W."/>
            <person name="Ohlin V."/>
            <person name="Ondrusek D."/>
            <person name="Pride N."/>
            <person name="Stricklin S.L."/>
            <person name="Sun J."/>
            <person name="Wheeler C."/>
            <person name="Wilson L."/>
            <person name="Zhu H."/>
            <person name="Wood D.W."/>
        </authorList>
    </citation>
    <scope>NUCLEOTIDE SEQUENCE [LARGE SCALE GENOMIC DNA]</scope>
    <source>
        <strain evidence="4">S4 / ATCC BAA-846</strain>
    </source>
</reference>
<sequence length="175" mass="20239">MCRNLCIARQQHMKMNRLRLGLFTPAGRRCRQADEGAEGMTDITKRRPGKTGQARQLRQNETDAEYRLWGDLRNRLLNGHKFARQVPLGAYIADFVCRERCLIVELDGCQHAESASDEMRTAWLNDQGYDVLRFWNGEVLSERRDVLETILAVLEGKITERCGTLRFYPGKRGHE</sequence>
<dbReference type="SUPFAM" id="SSF52980">
    <property type="entry name" value="Restriction endonuclease-like"/>
    <property type="match status" value="1"/>
</dbReference>